<dbReference type="Pfam" id="PF13088">
    <property type="entry name" value="BNR_2"/>
    <property type="match status" value="1"/>
</dbReference>
<dbReference type="PANTHER" id="PTHR43752:SF2">
    <property type="entry name" value="BNR_ASP-BOX REPEAT FAMILY PROTEIN"/>
    <property type="match status" value="1"/>
</dbReference>
<keyword evidence="4" id="KW-1185">Reference proteome</keyword>
<evidence type="ECO:0000259" key="2">
    <source>
        <dbReference type="Pfam" id="PF13088"/>
    </source>
</evidence>
<reference evidence="3 4" key="1">
    <citation type="submission" date="2019-09" db="EMBL/GenBank/DDBJ databases">
        <title>Ecophysiology of the spiral-shaped methanotroph Methylospira mobilis as revealed by the complete genome sequence.</title>
        <authorList>
            <person name="Oshkin I.Y."/>
            <person name="Dedysh S.N."/>
            <person name="Miroshnikov K."/>
            <person name="Danilova O.V."/>
            <person name="Hakobyan A."/>
            <person name="Liesack W."/>
        </authorList>
    </citation>
    <scope>NUCLEOTIDE SEQUENCE [LARGE SCALE GENOMIC DNA]</scope>
    <source>
        <strain evidence="3 4">Shm1</strain>
    </source>
</reference>
<keyword evidence="1" id="KW-0732">Signal</keyword>
<protein>
    <submittedName>
        <fullName evidence="3">Exo-alpha-sialidase</fullName>
    </submittedName>
</protein>
<feature type="domain" description="Sialidase" evidence="2">
    <location>
        <begin position="76"/>
        <end position="349"/>
    </location>
</feature>
<name>A0A5Q0BGV0_9GAMM</name>
<feature type="chain" id="PRO_5024941493" evidence="1">
    <location>
        <begin position="22"/>
        <end position="377"/>
    </location>
</feature>
<dbReference type="PANTHER" id="PTHR43752">
    <property type="entry name" value="BNR/ASP-BOX REPEAT FAMILY PROTEIN"/>
    <property type="match status" value="1"/>
</dbReference>
<dbReference type="InterPro" id="IPR036278">
    <property type="entry name" value="Sialidase_sf"/>
</dbReference>
<dbReference type="AlphaFoldDB" id="A0A5Q0BGV0"/>
<evidence type="ECO:0000313" key="4">
    <source>
        <dbReference type="Proteomes" id="UP000325755"/>
    </source>
</evidence>
<gene>
    <name evidence="3" type="ORF">F6R98_01395</name>
</gene>
<dbReference type="RefSeq" id="WP_153247422.1">
    <property type="nucleotide sequence ID" value="NZ_CP044205.1"/>
</dbReference>
<dbReference type="Gene3D" id="2.120.10.10">
    <property type="match status" value="1"/>
</dbReference>
<dbReference type="EMBL" id="CP044205">
    <property type="protein sequence ID" value="QFY41441.1"/>
    <property type="molecule type" value="Genomic_DNA"/>
</dbReference>
<dbReference type="SUPFAM" id="SSF50939">
    <property type="entry name" value="Sialidases"/>
    <property type="match status" value="1"/>
</dbReference>
<evidence type="ECO:0000256" key="1">
    <source>
        <dbReference type="SAM" id="SignalP"/>
    </source>
</evidence>
<dbReference type="Proteomes" id="UP000325755">
    <property type="component" value="Chromosome"/>
</dbReference>
<feature type="signal peptide" evidence="1">
    <location>
        <begin position="1"/>
        <end position="21"/>
    </location>
</feature>
<dbReference type="KEGG" id="mmob:F6R98_01395"/>
<evidence type="ECO:0000313" key="3">
    <source>
        <dbReference type="EMBL" id="QFY41441.1"/>
    </source>
</evidence>
<accession>A0A5Q0BGV0</accession>
<organism evidence="3 4">
    <name type="scientific">Candidatus Methylospira mobilis</name>
    <dbReference type="NCBI Taxonomy" id="1808979"/>
    <lineage>
        <taxon>Bacteria</taxon>
        <taxon>Pseudomonadati</taxon>
        <taxon>Pseudomonadota</taxon>
        <taxon>Gammaproteobacteria</taxon>
        <taxon>Methylococcales</taxon>
        <taxon>Methylococcaceae</taxon>
        <taxon>Candidatus Methylospira</taxon>
    </lineage>
</organism>
<dbReference type="InterPro" id="IPR011040">
    <property type="entry name" value="Sialidase"/>
</dbReference>
<dbReference type="OrthoDB" id="41724at2"/>
<dbReference type="CDD" id="cd15482">
    <property type="entry name" value="Sialidase_non-viral"/>
    <property type="match status" value="1"/>
</dbReference>
<dbReference type="InParanoid" id="A0A5Q0BGV0"/>
<sequence>MKLTDFSLESALFALAGIALLAVNATPQPEPPQFELPAATSAQPTAPDAAAFIQTHRLTAPAASAHSATLARLGDGTMLAFWFAGSREGAGDVAIWYARNSAQTGQWSSPEQLTTPGQTARDELRYIKKLGNPVAVVDRQGTINLYYVSVSLGGWSLSSLNRMQSQDGGFHWQPAKKLVTSPFLNISTLVRTQAAPLSDGGYLLPVYHELARKNSELLQFDAGNRLLRKIRMNTAGENLQPALEAINPVSAFALLRNSAAGQLLYQETHDGGLRWSQPETLEVPNPDASVALTRLADGRFLLALNPTSQGRGQLALAVSTDGRHWKTLRVLENESSGEFSYPCLVTQHNITDLVYTWQRKEIRHLRFNTAWLDEGVK</sequence>
<proteinExistence type="predicted"/>